<evidence type="ECO:0000313" key="2">
    <source>
        <dbReference type="Proteomes" id="UP000722791"/>
    </source>
</evidence>
<sequence>MANVPAPAQHLAALLLMDRLVWLSPGLTALSAAQDAAIAAGVGTLHIAVDTVGGSGSNGGAPRHSRTLPQPTAFYLNADGAAAGTNTAQEAFLPPAAKGVE</sequence>
<comment type="caution">
    <text evidence="1">The sequence shown here is derived from an EMBL/GenBank/DDBJ whole genome shotgun (WGS) entry which is preliminary data.</text>
</comment>
<dbReference type="Proteomes" id="UP000722791">
    <property type="component" value="Unassembled WGS sequence"/>
</dbReference>
<dbReference type="AlphaFoldDB" id="A0A8J4C505"/>
<name>A0A8J4C505_9CHLO</name>
<protein>
    <submittedName>
        <fullName evidence="1">Uncharacterized protein</fullName>
    </submittedName>
</protein>
<accession>A0A8J4C505</accession>
<evidence type="ECO:0000313" key="1">
    <source>
        <dbReference type="EMBL" id="GIL99822.1"/>
    </source>
</evidence>
<gene>
    <name evidence="1" type="ORF">Vretimale_4798</name>
</gene>
<organism evidence="1 2">
    <name type="scientific">Volvox reticuliferus</name>
    <dbReference type="NCBI Taxonomy" id="1737510"/>
    <lineage>
        <taxon>Eukaryota</taxon>
        <taxon>Viridiplantae</taxon>
        <taxon>Chlorophyta</taxon>
        <taxon>core chlorophytes</taxon>
        <taxon>Chlorophyceae</taxon>
        <taxon>CS clade</taxon>
        <taxon>Chlamydomonadales</taxon>
        <taxon>Volvocaceae</taxon>
        <taxon>Volvox</taxon>
    </lineage>
</organism>
<proteinExistence type="predicted"/>
<dbReference type="EMBL" id="BNCQ01000007">
    <property type="protein sequence ID" value="GIL99822.1"/>
    <property type="molecule type" value="Genomic_DNA"/>
</dbReference>
<reference evidence="1" key="1">
    <citation type="journal article" date="2021" name="Proc. Natl. Acad. Sci. U.S.A.">
        <title>Three genomes in the algal genus Volvox reveal the fate of a haploid sex-determining region after a transition to homothallism.</title>
        <authorList>
            <person name="Yamamoto K."/>
            <person name="Hamaji T."/>
            <person name="Kawai-Toyooka H."/>
            <person name="Matsuzaki R."/>
            <person name="Takahashi F."/>
            <person name="Nishimura Y."/>
            <person name="Kawachi M."/>
            <person name="Noguchi H."/>
            <person name="Minakuchi Y."/>
            <person name="Umen J.G."/>
            <person name="Toyoda A."/>
            <person name="Nozaki H."/>
        </authorList>
    </citation>
    <scope>NUCLEOTIDE SEQUENCE</scope>
    <source>
        <strain evidence="1">NIES-3785</strain>
    </source>
</reference>